<reference evidence="2 3" key="1">
    <citation type="submission" date="2016-03" db="EMBL/GenBank/DDBJ databases">
        <title>Genome sequencing of Psychrobacter alimentarius PAMC 27889.</title>
        <authorList>
            <person name="Lee J."/>
            <person name="Kim O.-S."/>
        </authorList>
    </citation>
    <scope>NUCLEOTIDE SEQUENCE [LARGE SCALE GENOMIC DNA]</scope>
    <source>
        <strain evidence="2 3">PAMC 27889</strain>
    </source>
</reference>
<dbReference type="Proteomes" id="UP000076104">
    <property type="component" value="Chromosome"/>
</dbReference>
<evidence type="ECO:0000256" key="1">
    <source>
        <dbReference type="SAM" id="MobiDB-lite"/>
    </source>
</evidence>
<dbReference type="RefSeq" id="WP_062844505.1">
    <property type="nucleotide sequence ID" value="NZ_CP014945.1"/>
</dbReference>
<proteinExistence type="predicted"/>
<organism evidence="2 3">
    <name type="scientific">Psychrobacter alimentarius</name>
    <dbReference type="NCBI Taxonomy" id="261164"/>
    <lineage>
        <taxon>Bacteria</taxon>
        <taxon>Pseudomonadati</taxon>
        <taxon>Pseudomonadota</taxon>
        <taxon>Gammaproteobacteria</taxon>
        <taxon>Moraxellales</taxon>
        <taxon>Moraxellaceae</taxon>
        <taxon>Psychrobacter</taxon>
    </lineage>
</organism>
<feature type="compositionally biased region" description="Polar residues" evidence="1">
    <location>
        <begin position="47"/>
        <end position="57"/>
    </location>
</feature>
<gene>
    <name evidence="2" type="ORF">A3K91_1256</name>
</gene>
<dbReference type="PROSITE" id="PS51257">
    <property type="entry name" value="PROKAR_LIPOPROTEIN"/>
    <property type="match status" value="1"/>
</dbReference>
<dbReference type="EMBL" id="CP014945">
    <property type="protein sequence ID" value="AMT96862.1"/>
    <property type="molecule type" value="Genomic_DNA"/>
</dbReference>
<name>A0ABM5ZXQ0_9GAMM</name>
<keyword evidence="3" id="KW-1185">Reference proteome</keyword>
<evidence type="ECO:0008006" key="4">
    <source>
        <dbReference type="Google" id="ProtNLM"/>
    </source>
</evidence>
<evidence type="ECO:0000313" key="3">
    <source>
        <dbReference type="Proteomes" id="UP000076104"/>
    </source>
</evidence>
<accession>A0ABM5ZXQ0</accession>
<sequence>MFDSHNRLLSKKVTSLLFSACLVGGVQLLTGCESQSSPADDSEAQADENTTSAQTDTPVPVADSNDETVAEQEPIGAETSPADDQVVSPSGYQKLGFGQVVTPALLADLGLTKQESDNEQCYYVSDSKQYYMDQAYGKRASVLYQVIDGKVALITIRDPKTPFYTGVHVGDTATSVMSAHDDSLTYAVDKYAVEGDYYNLTANVNFVVTNNNDVGALLKQEDIKLNDANDTLPIQIEYHIKGGQKLSNNIISETEWTVDNKRALKGEVESIDIGIPEAIYLVEGCS</sequence>
<protein>
    <recommendedName>
        <fullName evidence="4">Lipoprotein</fullName>
    </recommendedName>
</protein>
<evidence type="ECO:0000313" key="2">
    <source>
        <dbReference type="EMBL" id="AMT96862.1"/>
    </source>
</evidence>
<feature type="region of interest" description="Disordered" evidence="1">
    <location>
        <begin position="33"/>
        <end position="86"/>
    </location>
</feature>
<dbReference type="GeneID" id="33059785"/>